<dbReference type="InterPro" id="IPR051795">
    <property type="entry name" value="Glycosyl_Hydrlase_43"/>
</dbReference>
<sequence>MAHLSELRIRDPFILRFEGKLLLFGTTDDDPWGGRGLGFDRYESIDGEDWAGPFPAFRPPADFWGRTQFWAPEVHLYRDRWWMFATFADGSGGRGTQVLAAESPDGAFQPWSIGPVTPDGWMCLDGTLHVDEAGEPWLVFCHEWLQAGDGRIYAQRLSADLTRSEGDPHLLFAASDAPWARPFRNTDTGYETSAYITDGPYLFRDAEGLAMVWSSGGDGGYSVGLARSASGHVLGPWRHQDRPIVDSDGGHAMVFEADGGLALAFHQPNDVPRERLRVTALLADHDGYRLGDAARVAAAGPSADARVLP</sequence>
<dbReference type="Gene3D" id="2.115.10.20">
    <property type="entry name" value="Glycosyl hydrolase domain, family 43"/>
    <property type="match status" value="1"/>
</dbReference>
<dbReference type="PANTHER" id="PTHR42812:SF14">
    <property type="entry name" value="SECRETED PROTEIN"/>
    <property type="match status" value="1"/>
</dbReference>
<dbReference type="PATRIC" id="fig|2033.7.peg.2300"/>
<keyword evidence="2 4" id="KW-0378">Hydrolase</keyword>
<evidence type="ECO:0000313" key="6">
    <source>
        <dbReference type="Proteomes" id="UP000072189"/>
    </source>
</evidence>
<dbReference type="Pfam" id="PF04616">
    <property type="entry name" value="Glyco_hydro_43"/>
    <property type="match status" value="1"/>
</dbReference>
<dbReference type="InterPro" id="IPR006710">
    <property type="entry name" value="Glyco_hydro_43"/>
</dbReference>
<dbReference type="SUPFAM" id="SSF75005">
    <property type="entry name" value="Arabinanase/levansucrase/invertase"/>
    <property type="match status" value="1"/>
</dbReference>
<dbReference type="EMBL" id="LDRV01000047">
    <property type="protein sequence ID" value="KTS12489.1"/>
    <property type="molecule type" value="Genomic_DNA"/>
</dbReference>
<gene>
    <name evidence="5" type="ORF">RSA3_08180</name>
</gene>
<evidence type="ECO:0000256" key="4">
    <source>
        <dbReference type="RuleBase" id="RU361187"/>
    </source>
</evidence>
<organism evidence="5 6">
    <name type="scientific">Microbacterium testaceum</name>
    <name type="common">Aureobacterium testaceum</name>
    <name type="synonym">Brevibacterium testaceum</name>
    <dbReference type="NCBI Taxonomy" id="2033"/>
    <lineage>
        <taxon>Bacteria</taxon>
        <taxon>Bacillati</taxon>
        <taxon>Actinomycetota</taxon>
        <taxon>Actinomycetes</taxon>
        <taxon>Micrococcales</taxon>
        <taxon>Microbacteriaceae</taxon>
        <taxon>Microbacterium</taxon>
    </lineage>
</organism>
<dbReference type="Proteomes" id="UP000072189">
    <property type="component" value="Unassembled WGS sequence"/>
</dbReference>
<evidence type="ECO:0008006" key="7">
    <source>
        <dbReference type="Google" id="ProtNLM"/>
    </source>
</evidence>
<dbReference type="AlphaFoldDB" id="A0A147F831"/>
<dbReference type="GO" id="GO:0005975">
    <property type="term" value="P:carbohydrate metabolic process"/>
    <property type="evidence" value="ECO:0007669"/>
    <property type="project" value="InterPro"/>
</dbReference>
<reference evidence="5 6" key="1">
    <citation type="journal article" date="2016" name="Front. Microbiol.">
        <title>Genomic Resource of Rice Seed Associated Bacteria.</title>
        <authorList>
            <person name="Midha S."/>
            <person name="Bansal K."/>
            <person name="Sharma S."/>
            <person name="Kumar N."/>
            <person name="Patil P.P."/>
            <person name="Chaudhry V."/>
            <person name="Patil P.B."/>
        </authorList>
    </citation>
    <scope>NUCLEOTIDE SEQUENCE [LARGE SCALE GENOMIC DNA]</scope>
    <source>
        <strain evidence="5 6">RSA3</strain>
    </source>
</reference>
<keyword evidence="3 4" id="KW-0326">Glycosidase</keyword>
<evidence type="ECO:0000256" key="3">
    <source>
        <dbReference type="ARBA" id="ARBA00023295"/>
    </source>
</evidence>
<dbReference type="CDD" id="cd08981">
    <property type="entry name" value="GH43_Bt1873-like"/>
    <property type="match status" value="1"/>
</dbReference>
<accession>A0A147F831</accession>
<proteinExistence type="inferred from homology"/>
<evidence type="ECO:0000256" key="1">
    <source>
        <dbReference type="ARBA" id="ARBA00009865"/>
    </source>
</evidence>
<dbReference type="InterPro" id="IPR023296">
    <property type="entry name" value="Glyco_hydro_beta-prop_sf"/>
</dbReference>
<name>A0A147F831_MICTE</name>
<comment type="caution">
    <text evidence="5">The sequence shown here is derived from an EMBL/GenBank/DDBJ whole genome shotgun (WGS) entry which is preliminary data.</text>
</comment>
<comment type="similarity">
    <text evidence="1 4">Belongs to the glycosyl hydrolase 43 family.</text>
</comment>
<evidence type="ECO:0000313" key="5">
    <source>
        <dbReference type="EMBL" id="KTS12489.1"/>
    </source>
</evidence>
<evidence type="ECO:0000256" key="2">
    <source>
        <dbReference type="ARBA" id="ARBA00022801"/>
    </source>
</evidence>
<protein>
    <recommendedName>
        <fullName evidence="7">Glycoside hydrolase</fullName>
    </recommendedName>
</protein>
<dbReference type="RefSeq" id="WP_081318320.1">
    <property type="nucleotide sequence ID" value="NZ_LDRV01000047.1"/>
</dbReference>
<dbReference type="GO" id="GO:0004553">
    <property type="term" value="F:hydrolase activity, hydrolyzing O-glycosyl compounds"/>
    <property type="evidence" value="ECO:0007669"/>
    <property type="project" value="InterPro"/>
</dbReference>
<dbReference type="PANTHER" id="PTHR42812">
    <property type="entry name" value="BETA-XYLOSIDASE"/>
    <property type="match status" value="1"/>
</dbReference>